<comment type="similarity">
    <text evidence="4">Belongs to the cyclic nucleotide phosphodiesterase class-III family.</text>
</comment>
<dbReference type="SUPFAM" id="SSF56300">
    <property type="entry name" value="Metallo-dependent phosphatases"/>
    <property type="match status" value="1"/>
</dbReference>
<dbReference type="AlphaFoldDB" id="A0A365TUD7"/>
<proteinExistence type="inferred from homology"/>
<dbReference type="Gene3D" id="3.60.21.10">
    <property type="match status" value="1"/>
</dbReference>
<gene>
    <name evidence="6" type="ORF">DQ400_02780</name>
</gene>
<dbReference type="InterPro" id="IPR029052">
    <property type="entry name" value="Metallo-depent_PP-like"/>
</dbReference>
<comment type="caution">
    <text evidence="6">The sequence shown here is derived from an EMBL/GenBank/DDBJ whole genome shotgun (WGS) entry which is preliminary data.</text>
</comment>
<reference evidence="7" key="1">
    <citation type="submission" date="2018-06" db="EMBL/GenBank/DDBJ databases">
        <title>Whole genome sequencing of four bacterial strains from South Shetland trench revealing bio-synthetic gene clusters.</title>
        <authorList>
            <person name="Abdel-Mageed W.M."/>
            <person name="Lehri B."/>
            <person name="Jarmusch S."/>
            <person name="Miranda K."/>
            <person name="Goodfellow M."/>
            <person name="Jaspars M."/>
            <person name="Karlyshev A.V."/>
        </authorList>
    </citation>
    <scope>NUCLEOTIDE SEQUENCE [LARGE SCALE GENOMIC DNA]</scope>
    <source>
        <strain evidence="7">SST4</strain>
    </source>
</reference>
<accession>A0A365TUD7</accession>
<organism evidence="6 7">
    <name type="scientific">Vreelandella sulfidaeris</name>
    <dbReference type="NCBI Taxonomy" id="115553"/>
    <lineage>
        <taxon>Bacteria</taxon>
        <taxon>Pseudomonadati</taxon>
        <taxon>Pseudomonadota</taxon>
        <taxon>Gammaproteobacteria</taxon>
        <taxon>Oceanospirillales</taxon>
        <taxon>Halomonadaceae</taxon>
        <taxon>Vreelandella</taxon>
    </lineage>
</organism>
<dbReference type="RefSeq" id="WP_113268270.1">
    <property type="nucleotide sequence ID" value="NZ_QNTU01000001.1"/>
</dbReference>
<keyword evidence="2" id="KW-0378">Hydrolase</keyword>
<dbReference type="Pfam" id="PF00149">
    <property type="entry name" value="Metallophos"/>
    <property type="match status" value="1"/>
</dbReference>
<keyword evidence="7" id="KW-1185">Reference proteome</keyword>
<name>A0A365TUD7_9GAMM</name>
<protein>
    <submittedName>
        <fullName evidence="6">Phosphodiesterase</fullName>
    </submittedName>
</protein>
<dbReference type="InterPro" id="IPR050884">
    <property type="entry name" value="CNP_phosphodiesterase-III"/>
</dbReference>
<evidence type="ECO:0000256" key="1">
    <source>
        <dbReference type="ARBA" id="ARBA00022723"/>
    </source>
</evidence>
<dbReference type="GO" id="GO:0016787">
    <property type="term" value="F:hydrolase activity"/>
    <property type="evidence" value="ECO:0007669"/>
    <property type="project" value="UniProtKB-KW"/>
</dbReference>
<dbReference type="GO" id="GO:0046872">
    <property type="term" value="F:metal ion binding"/>
    <property type="evidence" value="ECO:0007669"/>
    <property type="project" value="UniProtKB-KW"/>
</dbReference>
<sequence>MRLVQVTDAHLHADTEARSRAGIPWRQFQQVLRAVTAEHPDIVIFTGDISQDESAGSYALAAQAMAALSCPWYWLPGNHDQLALMAAECPLVGEVDLGAWRMLLINTQVEGKPHGELGSERLAKLAEQLENDDRPTLIAMHHPPVDVGAVWMDAIGLQDREAFWDLLSNHSHVKIILFGHAHQAYAEHHRSGDATIDVYGCPAMADQFLPGAEHFAIDEASRPGYRVIDLAYSDAQGGEWQSWIERID</sequence>
<keyword evidence="1" id="KW-0479">Metal-binding</keyword>
<evidence type="ECO:0000256" key="2">
    <source>
        <dbReference type="ARBA" id="ARBA00022801"/>
    </source>
</evidence>
<evidence type="ECO:0000256" key="3">
    <source>
        <dbReference type="ARBA" id="ARBA00023004"/>
    </source>
</evidence>
<feature type="domain" description="Calcineurin-like phosphoesterase" evidence="5">
    <location>
        <begin position="1"/>
        <end position="183"/>
    </location>
</feature>
<dbReference type="PANTHER" id="PTHR42988">
    <property type="entry name" value="PHOSPHOHYDROLASE"/>
    <property type="match status" value="1"/>
</dbReference>
<evidence type="ECO:0000313" key="7">
    <source>
        <dbReference type="Proteomes" id="UP000252204"/>
    </source>
</evidence>
<dbReference type="PANTHER" id="PTHR42988:SF2">
    <property type="entry name" value="CYCLIC NUCLEOTIDE PHOSPHODIESTERASE CBUA0032-RELATED"/>
    <property type="match status" value="1"/>
</dbReference>
<evidence type="ECO:0000256" key="4">
    <source>
        <dbReference type="ARBA" id="ARBA00025742"/>
    </source>
</evidence>
<dbReference type="Proteomes" id="UP000252204">
    <property type="component" value="Unassembled WGS sequence"/>
</dbReference>
<dbReference type="OrthoDB" id="9784378at2"/>
<dbReference type="InterPro" id="IPR004843">
    <property type="entry name" value="Calcineurin-like_PHP"/>
</dbReference>
<keyword evidence="3" id="KW-0408">Iron</keyword>
<dbReference type="EMBL" id="QNTU01000001">
    <property type="protein sequence ID" value="RBI69626.1"/>
    <property type="molecule type" value="Genomic_DNA"/>
</dbReference>
<evidence type="ECO:0000259" key="5">
    <source>
        <dbReference type="Pfam" id="PF00149"/>
    </source>
</evidence>
<evidence type="ECO:0000313" key="6">
    <source>
        <dbReference type="EMBL" id="RBI69626.1"/>
    </source>
</evidence>